<gene>
    <name evidence="3" type="ORF">F0Q34_07830</name>
</gene>
<feature type="compositionally biased region" description="Pro residues" evidence="1">
    <location>
        <begin position="125"/>
        <end position="136"/>
    </location>
</feature>
<organism evidence="3 4">
    <name type="scientific">Teichococcus oryzae</name>
    <dbReference type="NCBI Taxonomy" id="1608942"/>
    <lineage>
        <taxon>Bacteria</taxon>
        <taxon>Pseudomonadati</taxon>
        <taxon>Pseudomonadota</taxon>
        <taxon>Alphaproteobacteria</taxon>
        <taxon>Acetobacterales</taxon>
        <taxon>Roseomonadaceae</taxon>
        <taxon>Roseomonas</taxon>
    </lineage>
</organism>
<evidence type="ECO:0000256" key="2">
    <source>
        <dbReference type="SAM" id="SignalP"/>
    </source>
</evidence>
<dbReference type="EMBL" id="VUKA01000002">
    <property type="protein sequence ID" value="KAA2213946.1"/>
    <property type="molecule type" value="Genomic_DNA"/>
</dbReference>
<dbReference type="RefSeq" id="WP_149811602.1">
    <property type="nucleotide sequence ID" value="NZ_VUKA01000002.1"/>
</dbReference>
<comment type="caution">
    <text evidence="3">The sequence shown here is derived from an EMBL/GenBank/DDBJ whole genome shotgun (WGS) entry which is preliminary data.</text>
</comment>
<keyword evidence="4" id="KW-1185">Reference proteome</keyword>
<dbReference type="Proteomes" id="UP000322110">
    <property type="component" value="Unassembled WGS sequence"/>
</dbReference>
<feature type="chain" id="PRO_5022700968" evidence="2">
    <location>
        <begin position="26"/>
        <end position="150"/>
    </location>
</feature>
<reference evidence="3 4" key="1">
    <citation type="journal article" date="2015" name="Int. J. Syst. Evol. Microbiol.">
        <title>Roseomonas oryzae sp. nov., isolated from paddy rhizosphere soil.</title>
        <authorList>
            <person name="Ramaprasad E.V."/>
            <person name="Sasikala Ch."/>
            <person name="Ramana Ch.V."/>
        </authorList>
    </citation>
    <scope>NUCLEOTIDE SEQUENCE [LARGE SCALE GENOMIC DNA]</scope>
    <source>
        <strain evidence="3 4">KCTC 42542</strain>
    </source>
</reference>
<name>A0A5B2THH5_9PROT</name>
<protein>
    <submittedName>
        <fullName evidence="3">Uncharacterized protein</fullName>
    </submittedName>
</protein>
<dbReference type="AlphaFoldDB" id="A0A5B2THH5"/>
<evidence type="ECO:0000256" key="1">
    <source>
        <dbReference type="SAM" id="MobiDB-lite"/>
    </source>
</evidence>
<feature type="region of interest" description="Disordered" evidence="1">
    <location>
        <begin position="88"/>
        <end position="150"/>
    </location>
</feature>
<keyword evidence="2" id="KW-0732">Signal</keyword>
<accession>A0A5B2THH5</accession>
<dbReference type="OrthoDB" id="7281586at2"/>
<sequence>MRCEWMGWRSLLAAMLALLPLAAEAQYLSPRPAPPHGSLLPDGLTERRGGTLRHYDGWGTYEGRSERSAGGGVVRHYDADGRYLGRDEVNRDFRRRPPGAGAWGSGGQDGQSGPGVQLYLDPGLMQPPPEMRPEFPPSRGTPWFNDRNRR</sequence>
<proteinExistence type="predicted"/>
<feature type="compositionally biased region" description="Gly residues" evidence="1">
    <location>
        <begin position="101"/>
        <end position="113"/>
    </location>
</feature>
<feature type="signal peptide" evidence="2">
    <location>
        <begin position="1"/>
        <end position="25"/>
    </location>
</feature>
<evidence type="ECO:0000313" key="3">
    <source>
        <dbReference type="EMBL" id="KAA2213946.1"/>
    </source>
</evidence>
<evidence type="ECO:0000313" key="4">
    <source>
        <dbReference type="Proteomes" id="UP000322110"/>
    </source>
</evidence>